<keyword evidence="3" id="KW-0812">Transmembrane</keyword>
<feature type="domain" description="AAA" evidence="5">
    <location>
        <begin position="147"/>
        <end position="312"/>
    </location>
</feature>
<evidence type="ECO:0000313" key="6">
    <source>
        <dbReference type="EMBL" id="MFA1552274.1"/>
    </source>
</evidence>
<evidence type="ECO:0000313" key="7">
    <source>
        <dbReference type="Proteomes" id="UP001569904"/>
    </source>
</evidence>
<reference evidence="6 7" key="1">
    <citation type="submission" date="2023-11" db="EMBL/GenBank/DDBJ databases">
        <title>Actinomadura monticuli sp. nov., isolated from volcanic ash.</title>
        <authorList>
            <person name="Lee S.D."/>
            <person name="Yang H."/>
            <person name="Kim I.S."/>
        </authorList>
    </citation>
    <scope>NUCLEOTIDE SEQUENCE [LARGE SCALE GENOMIC DNA]</scope>
    <source>
        <strain evidence="6 7">DSM 45346</strain>
    </source>
</reference>
<dbReference type="InterPro" id="IPR050625">
    <property type="entry name" value="ParA/MinD_ATPase"/>
</dbReference>
<dbReference type="PANTHER" id="PTHR43384">
    <property type="entry name" value="SEPTUM SITE-DETERMINING PROTEIN MIND HOMOLOG, CHLOROPLASTIC-RELATED"/>
    <property type="match status" value="1"/>
</dbReference>
<dbReference type="InterPro" id="IPR027417">
    <property type="entry name" value="P-loop_NTPase"/>
</dbReference>
<keyword evidence="7" id="KW-1185">Reference proteome</keyword>
<keyword evidence="3" id="KW-0472">Membrane</keyword>
<feature type="transmembrane region" description="Helical" evidence="3">
    <location>
        <begin position="405"/>
        <end position="427"/>
    </location>
</feature>
<evidence type="ECO:0000256" key="1">
    <source>
        <dbReference type="ARBA" id="ARBA00022741"/>
    </source>
</evidence>
<feature type="domain" description="TadE-like" evidence="4">
    <location>
        <begin position="399"/>
        <end position="441"/>
    </location>
</feature>
<dbReference type="Pfam" id="PF07811">
    <property type="entry name" value="TadE"/>
    <property type="match status" value="1"/>
</dbReference>
<evidence type="ECO:0000256" key="3">
    <source>
        <dbReference type="SAM" id="Phobius"/>
    </source>
</evidence>
<sequence>MTIQVVLGIGDREVATTLNGQFHELQDVEIVVLESVSGDVISAVGAVPNVDVVLVHQDIGPLPALDLIRELVVRHPQLAVILIAEEATAETFAAAMGSGARGVIGSEPTLAELQNRVAQAADWSRTMRRHFDSSEAAPVTGQLGTLVTLCGAKGGTGTTTVAIHLAIALSAAGRRVCLVDLDLQAGDVPVYLDVQHRHSVADLAAASDGLDGAVVAEALFVHPAGPHLLLSPPHGEDAEEISARAVRQILTVIRSRYDVVVVDSGSQVTEANAMAVELADTVVITATPDVPSMRGSKRMTRMWSRLQIRKEEDVWVLLTRHDKRNEIQPDLARKMVGSPLLKSTVPANFRALEDAANTGSPMAVKNGEFRKAVGRVATELSLLGPAPPQQPPRGGRDRGSAMVEFAAIVPLVGTLLLLVWQVVMIGLTSMYSSHAANEAARAVNVIGYDQRPTPEALANREEVRRRAVARVSGPWADREHLHIQVSGGYVKVTIDCPAVLPGWRTPFGISTKSKIVDERDGE</sequence>
<dbReference type="RefSeq" id="WP_371938557.1">
    <property type="nucleotide sequence ID" value="NZ_JAXCEH010000001.1"/>
</dbReference>
<organism evidence="6 7">
    <name type="scientific">Actinomadura chokoriensis</name>
    <dbReference type="NCBI Taxonomy" id="454156"/>
    <lineage>
        <taxon>Bacteria</taxon>
        <taxon>Bacillati</taxon>
        <taxon>Actinomycetota</taxon>
        <taxon>Actinomycetes</taxon>
        <taxon>Streptosporangiales</taxon>
        <taxon>Thermomonosporaceae</taxon>
        <taxon>Actinomadura</taxon>
    </lineage>
</organism>
<accession>A0ABV4QQ74</accession>
<keyword evidence="1" id="KW-0547">Nucleotide-binding</keyword>
<dbReference type="InterPro" id="IPR025669">
    <property type="entry name" value="AAA_dom"/>
</dbReference>
<dbReference type="SUPFAM" id="SSF52172">
    <property type="entry name" value="CheY-like"/>
    <property type="match status" value="1"/>
</dbReference>
<proteinExistence type="predicted"/>
<dbReference type="InterPro" id="IPR011006">
    <property type="entry name" value="CheY-like_superfamily"/>
</dbReference>
<dbReference type="PANTHER" id="PTHR43384:SF6">
    <property type="entry name" value="SEPTUM SITE-DETERMINING PROTEIN MIND HOMOLOG, CHLOROPLASTIC"/>
    <property type="match status" value="1"/>
</dbReference>
<dbReference type="SUPFAM" id="SSF52540">
    <property type="entry name" value="P-loop containing nucleoside triphosphate hydrolases"/>
    <property type="match status" value="1"/>
</dbReference>
<dbReference type="Pfam" id="PF13614">
    <property type="entry name" value="AAA_31"/>
    <property type="match status" value="1"/>
</dbReference>
<protein>
    <submittedName>
        <fullName evidence="6">AAA family ATPase</fullName>
    </submittedName>
</protein>
<dbReference type="Gene3D" id="3.40.50.2300">
    <property type="match status" value="1"/>
</dbReference>
<dbReference type="EMBL" id="JAXCEH010000001">
    <property type="protein sequence ID" value="MFA1552274.1"/>
    <property type="molecule type" value="Genomic_DNA"/>
</dbReference>
<keyword evidence="3" id="KW-1133">Transmembrane helix</keyword>
<dbReference type="Gene3D" id="3.40.50.300">
    <property type="entry name" value="P-loop containing nucleotide triphosphate hydrolases"/>
    <property type="match status" value="1"/>
</dbReference>
<evidence type="ECO:0000256" key="2">
    <source>
        <dbReference type="ARBA" id="ARBA00022840"/>
    </source>
</evidence>
<evidence type="ECO:0000259" key="4">
    <source>
        <dbReference type="Pfam" id="PF07811"/>
    </source>
</evidence>
<name>A0ABV4QQ74_9ACTN</name>
<dbReference type="InterPro" id="IPR012495">
    <property type="entry name" value="TadE-like_dom"/>
</dbReference>
<keyword evidence="2" id="KW-0067">ATP-binding</keyword>
<dbReference type="Proteomes" id="UP001569904">
    <property type="component" value="Unassembled WGS sequence"/>
</dbReference>
<comment type="caution">
    <text evidence="6">The sequence shown here is derived from an EMBL/GenBank/DDBJ whole genome shotgun (WGS) entry which is preliminary data.</text>
</comment>
<gene>
    <name evidence="6" type="ORF">SM436_01085</name>
</gene>
<evidence type="ECO:0000259" key="5">
    <source>
        <dbReference type="Pfam" id="PF13614"/>
    </source>
</evidence>